<organism evidence="1 2">
    <name type="scientific">Champsocephalus esox</name>
    <name type="common">pike icefish</name>
    <dbReference type="NCBI Taxonomy" id="159716"/>
    <lineage>
        <taxon>Eukaryota</taxon>
        <taxon>Metazoa</taxon>
        <taxon>Chordata</taxon>
        <taxon>Craniata</taxon>
        <taxon>Vertebrata</taxon>
        <taxon>Euteleostomi</taxon>
        <taxon>Actinopterygii</taxon>
        <taxon>Neopterygii</taxon>
        <taxon>Teleostei</taxon>
        <taxon>Neoteleostei</taxon>
        <taxon>Acanthomorphata</taxon>
        <taxon>Eupercaria</taxon>
        <taxon>Perciformes</taxon>
        <taxon>Notothenioidei</taxon>
        <taxon>Channichthyidae</taxon>
        <taxon>Champsocephalus</taxon>
    </lineage>
</organism>
<protein>
    <submittedName>
        <fullName evidence="1">Uncharacterized protein</fullName>
    </submittedName>
</protein>
<evidence type="ECO:0000313" key="1">
    <source>
        <dbReference type="EMBL" id="KAK5884858.1"/>
    </source>
</evidence>
<comment type="caution">
    <text evidence="1">The sequence shown here is derived from an EMBL/GenBank/DDBJ whole genome shotgun (WGS) entry which is preliminary data.</text>
</comment>
<keyword evidence="2" id="KW-1185">Reference proteome</keyword>
<name>A0AAN8GNR6_9TELE</name>
<dbReference type="AlphaFoldDB" id="A0AAN8GNR6"/>
<dbReference type="EMBL" id="JAULUE010002060">
    <property type="protein sequence ID" value="KAK5884858.1"/>
    <property type="molecule type" value="Genomic_DNA"/>
</dbReference>
<evidence type="ECO:0000313" key="2">
    <source>
        <dbReference type="Proteomes" id="UP001335648"/>
    </source>
</evidence>
<reference evidence="1 2" key="1">
    <citation type="journal article" date="2023" name="Mol. Biol. Evol.">
        <title>Genomics of Secondarily Temperate Adaptation in the Only Non-Antarctic Icefish.</title>
        <authorList>
            <person name="Rivera-Colon A.G."/>
            <person name="Rayamajhi N."/>
            <person name="Minhas B.F."/>
            <person name="Madrigal G."/>
            <person name="Bilyk K.T."/>
            <person name="Yoon V."/>
            <person name="Hune M."/>
            <person name="Gregory S."/>
            <person name="Cheng C.H.C."/>
            <person name="Catchen J.M."/>
        </authorList>
    </citation>
    <scope>NUCLEOTIDE SEQUENCE [LARGE SCALE GENOMIC DNA]</scope>
    <source>
        <strain evidence="1">JC2023a</strain>
    </source>
</reference>
<dbReference type="Proteomes" id="UP001335648">
    <property type="component" value="Unassembled WGS sequence"/>
</dbReference>
<proteinExistence type="predicted"/>
<gene>
    <name evidence="1" type="ORF">CesoFtcFv8_018635</name>
</gene>
<sequence>MPRAVRLEMAPNVIVKQDTPKLDDFIGSKVLLFSQGPGCSEEFIFRFCRRMDGVEVENVNIDTVLIFSVTYGEIAGKV</sequence>
<accession>A0AAN8GNR6</accession>